<keyword evidence="1" id="KW-0812">Transmembrane</keyword>
<keyword evidence="4" id="KW-1185">Reference proteome</keyword>
<evidence type="ECO:0000313" key="3">
    <source>
        <dbReference type="EMBL" id="GIQ81171.1"/>
    </source>
</evidence>
<dbReference type="EMBL" id="BDIP01000323">
    <property type="protein sequence ID" value="GIQ81171.1"/>
    <property type="molecule type" value="Genomic_DNA"/>
</dbReference>
<proteinExistence type="predicted"/>
<keyword evidence="2" id="KW-0732">Signal</keyword>
<sequence>MPLLPTALVLASLFCAALTQGPVYSENVTTLYTPQGFFHSGANLVTPQTWIVYPGSDVSHVSLDLVMDIREDDSLSLCLAHCSTSDGITTTSSPEEIDIDTSSPSLSLFLSLDHGYETADALNCWTMTHVPSETGRDHSEAAFSASYTSSVASRSTDVEGSLSGSVGHDVMSYVSSVVAGEAYHGVLTGSETIIQSTVVVDLDSLSANFEAPKADPTKNCVYAFVPGDGVTLASVYLHNTYLNYATGVDDFVSVFVAHCVDGQVNLESGIKVFEYATNSSVYNQAYLTFDVEQSPTNMNCWYMEHYIQAGSNYYSPPLKISFIAQQYVAEPTQRVTRQPTGTLSPKSYYNDQSVLWVIASDSMAYVTLTCSGTAGSGDLLSVSTGSWDGSEVSDVVEQWTQTGALSTNVVSFPTYKDTNCVTVLWTTDRDFLGGSTIACSYSTDSYTQEYNTQSAQSGTFGVGSGCDGRYEPFMLDTYIINPPTVQHDSCSIYVSGAFYSEGTELRLFSGWCEGDIVVGDSVLVDSAFIGIVDIREVFIFDGVAPSTHQDATHCLFLEVQSGLETGPFDYVSITYELETYTTVTLVTDPVGTLSNDRYQANQNDTVVVNAGPDVASVSVTVTPKYAETDSLSLYVAHCDADQPSSTTNTILIASEFDQTSTYLLALDVHSTSPDAVSCWYLEFTTTDADASQTHMGYSADYTCTPHVKVDPIQYLTDETGTIANTNYNSNQDKTWVITGPSLAHALFSCSGEVASTDSLIVSTAAFDGIGVVTNSSTEVQTLTATFSVDLDVTFASYEDTNCITMEFVTADTHLGGTGFTCDYTVDQFTTSDSVETDDAGSFTLGRYVPYMLDTYVINPSIENPNLGTISITGSIDAETATLRLFTGWCEGGTVVGDSLLVDSATNGSVDVSEAFTFDYVSEAPSNVAVPCMYVELQTTYVAGHFYPIDVVYEMESYNTVTLVTSLAGTVSNSRYLANQDDVVVVNAGSIVASVAITVTSQLRETDHLSLYVAHCDAADPDVTSGDVLISGAFDQTTTYNLALDVASDALDAVNCWYTEFETVGADISLESSGYSVDYISTVYEEQDPVQYLTDAAGTIANSNYYSSQDSSWVITGTAIAHGLLSCSGQLGTDDSVTISTATYDGEIVVSNREVQVLTGDFSVDVDVLFATYEDTNCITVHFVTSNNYLGGAGFSCRYKTDSFTSKDFSETDATGAFSIDRLVPYMLDTYVINPSIVEKDTCSLVFTGNIDTYTTELKVFTGWYQEGVVVGRSSLQASVSAGAVYSTVTIAIDTPAPASNPEAKPCVYFQVQTGSTTSDTTKLHVSYDTTPYYMRTLVTDIAGTFSNDRYLTNQDDTVVVNAGPDVASVLVTVTPMYAATDFLSLYVAHCDADRPDSTSHAALIASEFDQTNSYTLALDVEGTSPYSINCWYLEFVTADADATLSNLGYSVDYTADSYVFTRPVEYLTDATGTITNSNYYSNQDSTWVITGEDIAHGVLSCSGQLAKSDSVTISAATVDGQDVVYNSMKEVECLTGDFSEDVDVVFPTYQDTNCITVEFVTSSSYLGGAGFTCAYTTDSFTEKVHLENTPAGSFSIDRYVPFMLDTYIINPSIENADEGCVTISGDIDAYTAELRLYTGWCEGKNIIASSYPVDTVSDGIVSISETITFVEADAPPTSHAMRCIYIEIQTQEEVGDFDPVEVSYTMESHTTVTLVTDLVGTISNDLYPANRNNIVVVNPGDSVASVSLTVTPLYAESDSLSLYVAHCGAGEPDSTSGAVLIASEFDDVTMYTLTFDVLSESTDAVNCWYIEYQTADTASLSGDKAYSVDYTSVEYVKEDPVQYLTDVTGTITNTNYYSNEDTTWVITGSAMAYAVLSCSGHLAQGDSVTISTGSYDGVSVVTNSESKVQALTGDFTVDVDVLFATYADTNCITLHFATSDTYIGAAGFSCDYTVEPYTVKDHVETEAIGSFSLDRCVPFMQDKYIINPNMKAVDQGNIDISGFIDADTSYLRLYTGWCEGDTVVGNSVLHQSVSKGNVNVSESFTLSDSAPASNPNALPCMYIELQTGDITGTGNSIEVSYSMLAYTTTTLVTDLNGTVSSGRYLANQDDTVVVNAGTKVATVLVTVTAKYAARDSLTLYVAHCDADQPDATSKAILVANDFSQTSSYTLAFDVESDSSAAINCWYLEFQTADADPTQSSNGYSADYTSTIYVEDDAVQYLSSQTGTIANSNYYSQDGTWVITGSAIAHGLLSCTGELAEDASITVSSASYDGISVVTNSSTEVQTLTGSFTEDVDVSFPTYADTNCITVQFATPDSYVGGTGFSCDYAIDAFFAKIHVATDTSGSFSIDRYIPYMLDTYVINPGVSDPDLGTISLSGTIDANSAELRLYTGWCEGKDSNVVGTSYLEDTVTNGDVDISESFTFDDPAPASSHDAMPCMYIEIQTGGQTGEARARVACNYTIVAPVHTWLLVVVGVLILSIVVSVVVVCCRKRTKAKSGYSVLGQQSPNAVKGQPCPVPQEYQTIQDEHNGKVDMTAVPVEVQSMESPDEAEVWRGGREFVPNF</sequence>
<dbReference type="Proteomes" id="UP000265618">
    <property type="component" value="Unassembled WGS sequence"/>
</dbReference>
<feature type="chain" id="PRO_5039939376" evidence="2">
    <location>
        <begin position="20"/>
        <end position="2564"/>
    </location>
</feature>
<organism evidence="3 4">
    <name type="scientific">Kipferlia bialata</name>
    <dbReference type="NCBI Taxonomy" id="797122"/>
    <lineage>
        <taxon>Eukaryota</taxon>
        <taxon>Metamonada</taxon>
        <taxon>Carpediemonas-like organisms</taxon>
        <taxon>Kipferlia</taxon>
    </lineage>
</organism>
<feature type="signal peptide" evidence="2">
    <location>
        <begin position="1"/>
        <end position="19"/>
    </location>
</feature>
<feature type="transmembrane region" description="Helical" evidence="1">
    <location>
        <begin position="2469"/>
        <end position="2490"/>
    </location>
</feature>
<evidence type="ECO:0000313" key="4">
    <source>
        <dbReference type="Proteomes" id="UP000265618"/>
    </source>
</evidence>
<evidence type="ECO:0000256" key="1">
    <source>
        <dbReference type="SAM" id="Phobius"/>
    </source>
</evidence>
<comment type="caution">
    <text evidence="3">The sequence shown here is derived from an EMBL/GenBank/DDBJ whole genome shotgun (WGS) entry which is preliminary data.</text>
</comment>
<gene>
    <name evidence="3" type="ORF">KIPB_002086</name>
</gene>
<keyword evidence="1" id="KW-1133">Transmembrane helix</keyword>
<evidence type="ECO:0000256" key="2">
    <source>
        <dbReference type="SAM" id="SignalP"/>
    </source>
</evidence>
<keyword evidence="1" id="KW-0472">Membrane</keyword>
<name>A0A9K3CR94_9EUKA</name>
<accession>A0A9K3CR94</accession>
<reference evidence="3 4" key="1">
    <citation type="journal article" date="2018" name="PLoS ONE">
        <title>The draft genome of Kipferlia bialata reveals reductive genome evolution in fornicate parasites.</title>
        <authorList>
            <person name="Tanifuji G."/>
            <person name="Takabayashi S."/>
            <person name="Kume K."/>
            <person name="Takagi M."/>
            <person name="Nakayama T."/>
            <person name="Kamikawa R."/>
            <person name="Inagaki Y."/>
            <person name="Hashimoto T."/>
        </authorList>
    </citation>
    <scope>NUCLEOTIDE SEQUENCE [LARGE SCALE GENOMIC DNA]</scope>
    <source>
        <strain evidence="3">NY0173</strain>
    </source>
</reference>
<protein>
    <submittedName>
        <fullName evidence="3">Uncharacterized protein</fullName>
    </submittedName>
</protein>